<evidence type="ECO:0000259" key="1">
    <source>
        <dbReference type="PROSITE" id="PS51144"/>
    </source>
</evidence>
<proteinExistence type="predicted"/>
<dbReference type="PROSITE" id="PS51144">
    <property type="entry name" value="ALPHA_CA_2"/>
    <property type="match status" value="1"/>
</dbReference>
<dbReference type="Proteomes" id="UP001304298">
    <property type="component" value="Unassembled WGS sequence"/>
</dbReference>
<comment type="caution">
    <text evidence="2">The sequence shown here is derived from an EMBL/GenBank/DDBJ whole genome shotgun (WGS) entry which is preliminary data.</text>
</comment>
<feature type="domain" description="Alpha-carbonic anhydrase" evidence="1">
    <location>
        <begin position="1"/>
        <end position="30"/>
    </location>
</feature>
<gene>
    <name evidence="2" type="ORF">VA596_50125</name>
</gene>
<sequence>MAPKVAGRSDYLHLTGERTVPGISEENYWF</sequence>
<keyword evidence="2" id="KW-0489">Methyltransferase</keyword>
<name>A0ABU5RN83_9PSEU</name>
<dbReference type="GO" id="GO:0032259">
    <property type="term" value="P:methylation"/>
    <property type="evidence" value="ECO:0007669"/>
    <property type="project" value="UniProtKB-KW"/>
</dbReference>
<evidence type="ECO:0000313" key="2">
    <source>
        <dbReference type="EMBL" id="MEA5367770.1"/>
    </source>
</evidence>
<accession>A0ABU5RN83</accession>
<feature type="non-terminal residue" evidence="2">
    <location>
        <position position="30"/>
    </location>
</feature>
<reference evidence="2 3" key="1">
    <citation type="submission" date="2023-12" db="EMBL/GenBank/DDBJ databases">
        <title>Amycolatopsis sp. V23-08.</title>
        <authorList>
            <person name="Somphong A."/>
        </authorList>
    </citation>
    <scope>NUCLEOTIDE SEQUENCE [LARGE SCALE GENOMIC DNA]</scope>
    <source>
        <strain evidence="2 3">V23-08</strain>
    </source>
</reference>
<dbReference type="GO" id="GO:0008168">
    <property type="term" value="F:methyltransferase activity"/>
    <property type="evidence" value="ECO:0007669"/>
    <property type="project" value="UniProtKB-KW"/>
</dbReference>
<protein>
    <submittedName>
        <fullName evidence="2">SAM-dependent methyltransferase</fullName>
    </submittedName>
</protein>
<evidence type="ECO:0000313" key="3">
    <source>
        <dbReference type="Proteomes" id="UP001304298"/>
    </source>
</evidence>
<keyword evidence="2" id="KW-0808">Transferase</keyword>
<dbReference type="EMBL" id="JAYFSI010000027">
    <property type="protein sequence ID" value="MEA5367770.1"/>
    <property type="molecule type" value="Genomic_DNA"/>
</dbReference>
<dbReference type="InterPro" id="IPR001148">
    <property type="entry name" value="CA_dom"/>
</dbReference>
<organism evidence="2 3">
    <name type="scientific">Amycolatopsis heterodermiae</name>
    <dbReference type="NCBI Taxonomy" id="3110235"/>
    <lineage>
        <taxon>Bacteria</taxon>
        <taxon>Bacillati</taxon>
        <taxon>Actinomycetota</taxon>
        <taxon>Actinomycetes</taxon>
        <taxon>Pseudonocardiales</taxon>
        <taxon>Pseudonocardiaceae</taxon>
        <taxon>Amycolatopsis</taxon>
    </lineage>
</organism>
<keyword evidence="3" id="KW-1185">Reference proteome</keyword>